<dbReference type="RefSeq" id="WP_386831791.1">
    <property type="nucleotide sequence ID" value="NZ_JBHUNP010000001.1"/>
</dbReference>
<reference evidence="4" key="1">
    <citation type="journal article" date="2019" name="Int. J. Syst. Evol. Microbiol.">
        <title>The Global Catalogue of Microorganisms (GCM) 10K type strain sequencing project: providing services to taxonomists for standard genome sequencing and annotation.</title>
        <authorList>
            <consortium name="The Broad Institute Genomics Platform"/>
            <consortium name="The Broad Institute Genome Sequencing Center for Infectious Disease"/>
            <person name="Wu L."/>
            <person name="Ma J."/>
        </authorList>
    </citation>
    <scope>NUCLEOTIDE SEQUENCE [LARGE SCALE GENOMIC DNA]</scope>
    <source>
        <strain evidence="4">CCM 7427</strain>
    </source>
</reference>
<dbReference type="InterPro" id="IPR003646">
    <property type="entry name" value="SH3-like_bac-type"/>
</dbReference>
<dbReference type="EMBL" id="JBHUNP010000001">
    <property type="protein sequence ID" value="MFD2646841.1"/>
    <property type="molecule type" value="Genomic_DNA"/>
</dbReference>
<feature type="chain" id="PRO_5046558967" evidence="1">
    <location>
        <begin position="24"/>
        <end position="190"/>
    </location>
</feature>
<comment type="caution">
    <text evidence="3">The sequence shown here is derived from an EMBL/GenBank/DDBJ whole genome shotgun (WGS) entry which is preliminary data.</text>
</comment>
<organism evidence="3 4">
    <name type="scientific">Devosia albogilva</name>
    <dbReference type="NCBI Taxonomy" id="429726"/>
    <lineage>
        <taxon>Bacteria</taxon>
        <taxon>Pseudomonadati</taxon>
        <taxon>Pseudomonadota</taxon>
        <taxon>Alphaproteobacteria</taxon>
        <taxon>Hyphomicrobiales</taxon>
        <taxon>Devosiaceae</taxon>
        <taxon>Devosia</taxon>
    </lineage>
</organism>
<evidence type="ECO:0000313" key="3">
    <source>
        <dbReference type="EMBL" id="MFD2646841.1"/>
    </source>
</evidence>
<gene>
    <name evidence="3" type="ORF">ACFSX5_03425</name>
</gene>
<sequence length="190" mass="20217">MLALRRFAAIALALATMVPAAFAASESGSHGWSTAHLTLRDGPGPVYAVTGEIPADTAIKILRCQRLWCVVDGPGGRGWASKDHVSFGTTSTPWPGGINPDYAYGEGGTICFYTGTNYTGSRLCAGGGEVFPDLALRGLDNVFASAEVIGRASAAACRDRFFQSYCERIVSSQPVLDQYLVRNLSSIRVY</sequence>
<keyword evidence="1" id="KW-0732">Signal</keyword>
<dbReference type="Gene3D" id="2.30.30.40">
    <property type="entry name" value="SH3 Domains"/>
    <property type="match status" value="1"/>
</dbReference>
<evidence type="ECO:0000256" key="1">
    <source>
        <dbReference type="SAM" id="SignalP"/>
    </source>
</evidence>
<dbReference type="Gene3D" id="2.60.20.10">
    <property type="entry name" value="Crystallins"/>
    <property type="match status" value="1"/>
</dbReference>
<dbReference type="Pfam" id="PF08239">
    <property type="entry name" value="SH3_3"/>
    <property type="match status" value="1"/>
</dbReference>
<feature type="domain" description="SH3b" evidence="2">
    <location>
        <begin position="37"/>
        <end position="86"/>
    </location>
</feature>
<evidence type="ECO:0000259" key="2">
    <source>
        <dbReference type="Pfam" id="PF08239"/>
    </source>
</evidence>
<dbReference type="Proteomes" id="UP001597521">
    <property type="component" value="Unassembled WGS sequence"/>
</dbReference>
<name>A0ABW5QHL4_9HYPH</name>
<evidence type="ECO:0000313" key="4">
    <source>
        <dbReference type="Proteomes" id="UP001597521"/>
    </source>
</evidence>
<proteinExistence type="predicted"/>
<protein>
    <submittedName>
        <fullName evidence="3">SH3 domain-containing protein</fullName>
    </submittedName>
</protein>
<feature type="signal peptide" evidence="1">
    <location>
        <begin position="1"/>
        <end position="23"/>
    </location>
</feature>
<keyword evidence="4" id="KW-1185">Reference proteome</keyword>
<accession>A0ABW5QHL4</accession>